<gene>
    <name evidence="2" type="ORF">ETB97_012698</name>
</gene>
<evidence type="ECO:0000256" key="1">
    <source>
        <dbReference type="SAM" id="MobiDB-lite"/>
    </source>
</evidence>
<evidence type="ECO:0000313" key="3">
    <source>
        <dbReference type="Proteomes" id="UP000541154"/>
    </source>
</evidence>
<sequence>MEVIDRQMAEEVLFDIAPMLEVEEDRVMDDAEDERTPRDAIVPPRSKVLKQQGLQRSPGNPSLGVKAAKVKPKQVREVVHPAPYQFRDLGAVGGNDPNQR</sequence>
<proteinExistence type="predicted"/>
<protein>
    <submittedName>
        <fullName evidence="2">Uncharacterized protein</fullName>
    </submittedName>
</protein>
<keyword evidence="3" id="KW-1185">Reference proteome</keyword>
<organism evidence="2 3">
    <name type="scientific">Petromyces alliaceus</name>
    <name type="common">Aspergillus alliaceus</name>
    <dbReference type="NCBI Taxonomy" id="209559"/>
    <lineage>
        <taxon>Eukaryota</taxon>
        <taxon>Fungi</taxon>
        <taxon>Dikarya</taxon>
        <taxon>Ascomycota</taxon>
        <taxon>Pezizomycotina</taxon>
        <taxon>Eurotiomycetes</taxon>
        <taxon>Eurotiomycetidae</taxon>
        <taxon>Eurotiales</taxon>
        <taxon>Aspergillaceae</taxon>
        <taxon>Aspergillus</taxon>
        <taxon>Aspergillus subgen. Circumdati</taxon>
    </lineage>
</organism>
<reference evidence="2 3" key="1">
    <citation type="submission" date="2019-04" db="EMBL/GenBank/DDBJ databases">
        <title>Aspergillus burnettii sp. nov., novel species from soil in southeast Queensland.</title>
        <authorList>
            <person name="Gilchrist C.L.M."/>
            <person name="Pitt J.I."/>
            <person name="Lange L."/>
            <person name="Lacey H.J."/>
            <person name="Vuong D."/>
            <person name="Midgley D.J."/>
            <person name="Greenfield P."/>
            <person name="Bradbury M."/>
            <person name="Lacey E."/>
            <person name="Busk P.K."/>
            <person name="Pilgaard B."/>
            <person name="Chooi Y.H."/>
            <person name="Piggott A.M."/>
        </authorList>
    </citation>
    <scope>NUCLEOTIDE SEQUENCE [LARGE SCALE GENOMIC DNA]</scope>
    <source>
        <strain evidence="2 3">FRR 5400</strain>
    </source>
</reference>
<evidence type="ECO:0000313" key="2">
    <source>
        <dbReference type="EMBL" id="KAF5861678.1"/>
    </source>
</evidence>
<feature type="region of interest" description="Disordered" evidence="1">
    <location>
        <begin position="49"/>
        <end position="69"/>
    </location>
</feature>
<dbReference type="Proteomes" id="UP000541154">
    <property type="component" value="Unassembled WGS sequence"/>
</dbReference>
<dbReference type="EMBL" id="SPNV01000093">
    <property type="protein sequence ID" value="KAF5861678.1"/>
    <property type="molecule type" value="Genomic_DNA"/>
</dbReference>
<comment type="caution">
    <text evidence="2">The sequence shown here is derived from an EMBL/GenBank/DDBJ whole genome shotgun (WGS) entry which is preliminary data.</text>
</comment>
<dbReference type="AlphaFoldDB" id="A0A8H6E7R8"/>
<name>A0A8H6E7R8_PETAA</name>
<accession>A0A8H6E7R8</accession>